<keyword evidence="1" id="KW-1133">Transmembrane helix</keyword>
<gene>
    <name evidence="2" type="ORF">PSEBR_m718</name>
</gene>
<keyword evidence="1" id="KW-0472">Membrane</keyword>
<organism evidence="2 3">
    <name type="scientific">Pseudomonas brassicacearum (strain NFM421)</name>
    <dbReference type="NCBI Taxonomy" id="994484"/>
    <lineage>
        <taxon>Bacteria</taxon>
        <taxon>Pseudomonadati</taxon>
        <taxon>Pseudomonadota</taxon>
        <taxon>Gammaproteobacteria</taxon>
        <taxon>Pseudomonadales</taxon>
        <taxon>Pseudomonadaceae</taxon>
        <taxon>Pseudomonas</taxon>
    </lineage>
</organism>
<feature type="transmembrane region" description="Helical" evidence="1">
    <location>
        <begin position="12"/>
        <end position="30"/>
    </location>
</feature>
<dbReference type="EMBL" id="CP002585">
    <property type="protein sequence ID" value="AEA68372.1"/>
    <property type="molecule type" value="Genomic_DNA"/>
</dbReference>
<proteinExistence type="predicted"/>
<dbReference type="HOGENOM" id="CLU_3065170_0_0_6"/>
<reference evidence="2 3" key="1">
    <citation type="journal article" date="2011" name="J. Bacteriol.">
        <title>Complete genome sequence of a beneficial plant root-associated bacterium, Pseudomonas brassicacearum.</title>
        <authorList>
            <person name="Ortet P."/>
            <person name="Barakat M."/>
            <person name="Lalaouna D."/>
            <person name="Fochesato S."/>
            <person name="Barbe V."/>
            <person name="Vacherie B."/>
            <person name="Santaella C."/>
            <person name="Heulin T."/>
            <person name="Achouak W."/>
        </authorList>
    </citation>
    <scope>NUCLEOTIDE SEQUENCE [LARGE SCALE GENOMIC DNA]</scope>
    <source>
        <strain evidence="2 3">NFM421</strain>
    </source>
</reference>
<dbReference type="Proteomes" id="UP000006692">
    <property type="component" value="Chromosome"/>
</dbReference>
<protein>
    <submittedName>
        <fullName evidence="2">Uncharacterized protein</fullName>
    </submittedName>
</protein>
<dbReference type="AlphaFoldDB" id="F2KF66"/>
<dbReference type="KEGG" id="pba:PSEBR_m718"/>
<evidence type="ECO:0000313" key="3">
    <source>
        <dbReference type="Proteomes" id="UP000006692"/>
    </source>
</evidence>
<name>F2KF66_PSEBN</name>
<sequence length="53" mass="5793">MYAGCRSKVGHGVSLCGLDLAGLAVLLMLWQAGRSYKEGLITSIRRLKSDYFS</sequence>
<evidence type="ECO:0000313" key="2">
    <source>
        <dbReference type="EMBL" id="AEA68372.1"/>
    </source>
</evidence>
<reference key="2">
    <citation type="submission" date="2011-03" db="EMBL/GenBank/DDBJ databases">
        <title>Complete Genome Sequence of a beneficial plant roots-associated bacterium Pseudomonas brassicacearum.</title>
        <authorList>
            <person name="Ortet P."/>
            <person name="Barakat M."/>
            <person name="Lalaouna D."/>
            <person name="Fochesato S."/>
            <person name="Barbe V."/>
            <person name="Santaella C."/>
            <person name="Heulin T."/>
            <person name="Achouak W."/>
        </authorList>
    </citation>
    <scope>NUCLEOTIDE SEQUENCE</scope>
    <source>
        <strain>NFM421</strain>
    </source>
</reference>
<keyword evidence="1" id="KW-0812">Transmembrane</keyword>
<dbReference type="STRING" id="994484.PSEBR_m718"/>
<accession>F2KF66</accession>
<evidence type="ECO:0000256" key="1">
    <source>
        <dbReference type="SAM" id="Phobius"/>
    </source>
</evidence>